<dbReference type="RefSeq" id="WP_090873285.1">
    <property type="nucleotide sequence ID" value="NZ_FNYE01000045.1"/>
</dbReference>
<dbReference type="STRING" id="667676.SAMN05192539_104529"/>
<dbReference type="EMBL" id="FNYE01000045">
    <property type="protein sequence ID" value="SEK09647.1"/>
    <property type="molecule type" value="Genomic_DNA"/>
</dbReference>
<dbReference type="GO" id="GO:0006950">
    <property type="term" value="P:response to stress"/>
    <property type="evidence" value="ECO:0007669"/>
    <property type="project" value="TreeGrafter"/>
</dbReference>
<dbReference type="GO" id="GO:0003677">
    <property type="term" value="F:DNA binding"/>
    <property type="evidence" value="ECO:0007669"/>
    <property type="project" value="UniProtKB-KW"/>
</dbReference>
<reference evidence="6" key="1">
    <citation type="submission" date="2016-10" db="EMBL/GenBank/DDBJ databases">
        <authorList>
            <person name="Varghese N."/>
            <person name="Submissions S."/>
        </authorList>
    </citation>
    <scope>NUCLEOTIDE SEQUENCE [LARGE SCALE GENOMIC DNA]</scope>
    <source>
        <strain evidence="6">LMG 26031</strain>
    </source>
</reference>
<dbReference type="GO" id="GO:0003700">
    <property type="term" value="F:DNA-binding transcription factor activity"/>
    <property type="evidence" value="ECO:0007669"/>
    <property type="project" value="InterPro"/>
</dbReference>
<dbReference type="Proteomes" id="UP000198866">
    <property type="component" value="Unassembled WGS sequence"/>
</dbReference>
<sequence length="154" mass="16662">MDVDIQHEAVKAMSGEIARSCLLTRTRQIARVLTTIYDDALRPFGVNAPQFSLLVLIMELGPLSRSALGRRNHQDRSTLTRNLQPLIAQGWVSEGPPGDDGRSRPLTLTQRGKELLHGAASAWAGAQSRVRARLGEAGANALMGIASELPDRVS</sequence>
<keyword evidence="2" id="KW-0238">DNA-binding</keyword>
<dbReference type="SUPFAM" id="SSF46785">
    <property type="entry name" value="Winged helix' DNA-binding domain"/>
    <property type="match status" value="1"/>
</dbReference>
<name>A0A1H7E9B4_9BURK</name>
<dbReference type="InterPro" id="IPR036388">
    <property type="entry name" value="WH-like_DNA-bd_sf"/>
</dbReference>
<keyword evidence="6" id="KW-1185">Reference proteome</keyword>
<dbReference type="PROSITE" id="PS50995">
    <property type="entry name" value="HTH_MARR_2"/>
    <property type="match status" value="1"/>
</dbReference>
<dbReference type="OrthoDB" id="8964931at2"/>
<dbReference type="PANTHER" id="PTHR33164:SF105">
    <property type="entry name" value="TRANSCRIPTIONAL REPRESSOR PROTEIN-RELATED"/>
    <property type="match status" value="1"/>
</dbReference>
<gene>
    <name evidence="5" type="ORF">SAMN05192539_104529</name>
</gene>
<evidence type="ECO:0000313" key="5">
    <source>
        <dbReference type="EMBL" id="SEK09647.1"/>
    </source>
</evidence>
<dbReference type="InterPro" id="IPR000835">
    <property type="entry name" value="HTH_MarR-typ"/>
</dbReference>
<dbReference type="InterPro" id="IPR036390">
    <property type="entry name" value="WH_DNA-bd_sf"/>
</dbReference>
<evidence type="ECO:0000256" key="3">
    <source>
        <dbReference type="ARBA" id="ARBA00023163"/>
    </source>
</evidence>
<proteinExistence type="predicted"/>
<dbReference type="PANTHER" id="PTHR33164">
    <property type="entry name" value="TRANSCRIPTIONAL REGULATOR, MARR FAMILY"/>
    <property type="match status" value="1"/>
</dbReference>
<dbReference type="Pfam" id="PF12802">
    <property type="entry name" value="MarR_2"/>
    <property type="match status" value="1"/>
</dbReference>
<dbReference type="InterPro" id="IPR023187">
    <property type="entry name" value="Tscrpt_reg_MarR-type_CS"/>
</dbReference>
<dbReference type="SMART" id="SM00347">
    <property type="entry name" value="HTH_MARR"/>
    <property type="match status" value="1"/>
</dbReference>
<protein>
    <submittedName>
        <fullName evidence="5">Transcriptional regulator, MarR family</fullName>
    </submittedName>
</protein>
<dbReference type="Gene3D" id="1.10.10.10">
    <property type="entry name" value="Winged helix-like DNA-binding domain superfamily/Winged helix DNA-binding domain"/>
    <property type="match status" value="1"/>
</dbReference>
<dbReference type="AlphaFoldDB" id="A0A1H7E9B4"/>
<feature type="domain" description="HTH marR-type" evidence="4">
    <location>
        <begin position="19"/>
        <end position="151"/>
    </location>
</feature>
<keyword evidence="1" id="KW-0805">Transcription regulation</keyword>
<dbReference type="PROSITE" id="PS01117">
    <property type="entry name" value="HTH_MARR_1"/>
    <property type="match status" value="1"/>
</dbReference>
<organism evidence="5 6">
    <name type="scientific">Paraburkholderia diazotrophica</name>
    <dbReference type="NCBI Taxonomy" id="667676"/>
    <lineage>
        <taxon>Bacteria</taxon>
        <taxon>Pseudomonadati</taxon>
        <taxon>Pseudomonadota</taxon>
        <taxon>Betaproteobacteria</taxon>
        <taxon>Burkholderiales</taxon>
        <taxon>Burkholderiaceae</taxon>
        <taxon>Paraburkholderia</taxon>
    </lineage>
</organism>
<accession>A0A1H7E9B4</accession>
<evidence type="ECO:0000256" key="1">
    <source>
        <dbReference type="ARBA" id="ARBA00023015"/>
    </source>
</evidence>
<dbReference type="InterPro" id="IPR039422">
    <property type="entry name" value="MarR/SlyA-like"/>
</dbReference>
<evidence type="ECO:0000259" key="4">
    <source>
        <dbReference type="PROSITE" id="PS50995"/>
    </source>
</evidence>
<evidence type="ECO:0000313" key="6">
    <source>
        <dbReference type="Proteomes" id="UP000198866"/>
    </source>
</evidence>
<keyword evidence="3" id="KW-0804">Transcription</keyword>
<evidence type="ECO:0000256" key="2">
    <source>
        <dbReference type="ARBA" id="ARBA00023125"/>
    </source>
</evidence>